<evidence type="ECO:0000313" key="1">
    <source>
        <dbReference type="EMBL" id="RHK06720.1"/>
    </source>
</evidence>
<dbReference type="GeneID" id="91576877"/>
<reference evidence="1 2" key="1">
    <citation type="submission" date="2018-08" db="EMBL/GenBank/DDBJ databases">
        <title>A genome reference for cultivated species of the human gut microbiota.</title>
        <authorList>
            <person name="Zou Y."/>
            <person name="Xue W."/>
            <person name="Luo G."/>
        </authorList>
    </citation>
    <scope>NUCLEOTIDE SEQUENCE [LARGE SCALE GENOMIC DNA]</scope>
    <source>
        <strain evidence="1 2">AF48-16</strain>
    </source>
</reference>
<name>A0A415ETU3_ENTCA</name>
<comment type="caution">
    <text evidence="1">The sequence shown here is derived from an EMBL/GenBank/DDBJ whole genome shotgun (WGS) entry which is preliminary data.</text>
</comment>
<proteinExistence type="predicted"/>
<evidence type="ECO:0000313" key="2">
    <source>
        <dbReference type="Proteomes" id="UP000286288"/>
    </source>
</evidence>
<organism evidence="1 2">
    <name type="scientific">Enterococcus casseliflavus</name>
    <name type="common">Enterococcus flavescens</name>
    <dbReference type="NCBI Taxonomy" id="37734"/>
    <lineage>
        <taxon>Bacteria</taxon>
        <taxon>Bacillati</taxon>
        <taxon>Bacillota</taxon>
        <taxon>Bacilli</taxon>
        <taxon>Lactobacillales</taxon>
        <taxon>Enterococcaceae</taxon>
        <taxon>Enterococcus</taxon>
    </lineage>
</organism>
<dbReference type="Proteomes" id="UP000286288">
    <property type="component" value="Unassembled WGS sequence"/>
</dbReference>
<gene>
    <name evidence="1" type="ORF">DW084_07620</name>
</gene>
<accession>A0A415ETU3</accession>
<dbReference type="RefSeq" id="WP_086372929.1">
    <property type="nucleotide sequence ID" value="NZ_JALKPJ010000003.1"/>
</dbReference>
<sequence length="72" mass="8378">MDVLIKSIAEHPEQTIMGLLFSGLLVWVMYQNNSREKRYQDAITELTKALGDMKQIRRVVDKINDKISDKLK</sequence>
<dbReference type="EMBL" id="QRMZ01000008">
    <property type="protein sequence ID" value="RHK06720.1"/>
    <property type="molecule type" value="Genomic_DNA"/>
</dbReference>
<protein>
    <submittedName>
        <fullName evidence="1">Uncharacterized protein</fullName>
    </submittedName>
</protein>
<dbReference type="AlphaFoldDB" id="A0A415ETU3"/>